<dbReference type="Pfam" id="PF00294">
    <property type="entry name" value="PfkB"/>
    <property type="match status" value="1"/>
</dbReference>
<name>A0AAC9PT39_9PSEU</name>
<dbReference type="SUPFAM" id="SSF53613">
    <property type="entry name" value="Ribokinase-like"/>
    <property type="match status" value="1"/>
</dbReference>
<dbReference type="InterPro" id="IPR002173">
    <property type="entry name" value="Carboh/pur_kinase_PfkB_CS"/>
</dbReference>
<keyword evidence="3" id="KW-0547">Nucleotide-binding</keyword>
<evidence type="ECO:0000256" key="1">
    <source>
        <dbReference type="ARBA" id="ARBA00010688"/>
    </source>
</evidence>
<keyword evidence="2 7" id="KW-0808">Transferase</keyword>
<evidence type="ECO:0000256" key="2">
    <source>
        <dbReference type="ARBA" id="ARBA00022679"/>
    </source>
</evidence>
<keyword evidence="4 7" id="KW-0418">Kinase</keyword>
<feature type="domain" description="Carbohydrate kinase PfkB" evidence="6">
    <location>
        <begin position="8"/>
        <end position="301"/>
    </location>
</feature>
<dbReference type="KEGG" id="acad:UA74_21120"/>
<dbReference type="EC" id="2.7.1.45" evidence="7"/>
<comment type="similarity">
    <text evidence="1">Belongs to the carbohydrate kinase PfkB family.</text>
</comment>
<dbReference type="InterPro" id="IPR011611">
    <property type="entry name" value="PfkB_dom"/>
</dbReference>
<dbReference type="GO" id="GO:0005524">
    <property type="term" value="F:ATP binding"/>
    <property type="evidence" value="ECO:0007669"/>
    <property type="project" value="UniProtKB-KW"/>
</dbReference>
<accession>A0AAC9PT39</accession>
<dbReference type="PANTHER" id="PTHR43085:SF1">
    <property type="entry name" value="PSEUDOURIDINE KINASE-RELATED"/>
    <property type="match status" value="1"/>
</dbReference>
<evidence type="ECO:0000256" key="3">
    <source>
        <dbReference type="ARBA" id="ARBA00022741"/>
    </source>
</evidence>
<dbReference type="RefSeq" id="WP_083683446.1">
    <property type="nucleotide sequence ID" value="NZ_CP016076.1"/>
</dbReference>
<dbReference type="Proteomes" id="UP000185511">
    <property type="component" value="Chromosome"/>
</dbReference>
<keyword evidence="5" id="KW-0067">ATP-binding</keyword>
<evidence type="ECO:0000256" key="5">
    <source>
        <dbReference type="ARBA" id="ARBA00022840"/>
    </source>
</evidence>
<evidence type="ECO:0000313" key="8">
    <source>
        <dbReference type="Proteomes" id="UP000185511"/>
    </source>
</evidence>
<reference evidence="8" key="1">
    <citation type="submission" date="2016-06" db="EMBL/GenBank/DDBJ databases">
        <title>Complete genome sequence of Actinoalloteichus fjordicus DSM 46855 (=ADI127-17), type strain of the new species Actinoalloteichus fjordicus.</title>
        <authorList>
            <person name="Ruckert C."/>
            <person name="Nouioui I."/>
            <person name="Willmese J."/>
            <person name="van Wezel G."/>
            <person name="Klenk H.-P."/>
            <person name="Kalinowski J."/>
            <person name="Zotchev S.B."/>
        </authorList>
    </citation>
    <scope>NUCLEOTIDE SEQUENCE [LARGE SCALE GENOMIC DNA]</scope>
    <source>
        <strain evidence="8">ADI127-7</strain>
    </source>
</reference>
<sequence>MTHVIDVVTAGEGLIVFDPAHTGPLRHVHTFTKRVGGAEVNVATGLARLGLRVGFLGRVGQDEFGEQVSSFLRGEGVDVTGLRRDPGANTGMYVKEWSAPEQLTVRFYRDDCAGSRFTPEDVDLDLVRRARLLHLTGISVALSDSSAAAVEAMADAAEEAGVPLSFDVNIRRRLLRDRDPSKLLGALAARADVLFLSDAEAEVLTGSSVPEAVAEYRSTIRASVVVVHTEAGAYAVHEGGVVLADGHRVRVVDPVGAGDAFAAGFLASRLGGRSLRRCLESANAAGACAVTVPGDAESAPTAEAVARLLDGADHVER</sequence>
<dbReference type="InterPro" id="IPR029056">
    <property type="entry name" value="Ribokinase-like"/>
</dbReference>
<dbReference type="PANTHER" id="PTHR43085">
    <property type="entry name" value="HEXOKINASE FAMILY MEMBER"/>
    <property type="match status" value="1"/>
</dbReference>
<dbReference type="PROSITE" id="PS00584">
    <property type="entry name" value="PFKB_KINASES_2"/>
    <property type="match status" value="1"/>
</dbReference>
<dbReference type="EMBL" id="CP016076">
    <property type="protein sequence ID" value="APU16249.1"/>
    <property type="molecule type" value="Genomic_DNA"/>
</dbReference>
<protein>
    <submittedName>
        <fullName evidence="7">Sugar kinase, ribokinase</fullName>
        <ecNumber evidence="7">2.7.1.45</ecNumber>
    </submittedName>
</protein>
<dbReference type="CDD" id="cd01166">
    <property type="entry name" value="KdgK"/>
    <property type="match status" value="1"/>
</dbReference>
<dbReference type="Gene3D" id="3.40.1190.20">
    <property type="match status" value="1"/>
</dbReference>
<proteinExistence type="inferred from homology"/>
<evidence type="ECO:0000256" key="4">
    <source>
        <dbReference type="ARBA" id="ARBA00022777"/>
    </source>
</evidence>
<evidence type="ECO:0000313" key="7">
    <source>
        <dbReference type="EMBL" id="APU16249.1"/>
    </source>
</evidence>
<dbReference type="AlphaFoldDB" id="A0AAC9PT39"/>
<keyword evidence="8" id="KW-1185">Reference proteome</keyword>
<gene>
    <name evidence="7" type="ORF">UA74_21120</name>
</gene>
<evidence type="ECO:0000259" key="6">
    <source>
        <dbReference type="Pfam" id="PF00294"/>
    </source>
</evidence>
<organism evidence="7 8">
    <name type="scientific">Actinoalloteichus fjordicus</name>
    <dbReference type="NCBI Taxonomy" id="1612552"/>
    <lineage>
        <taxon>Bacteria</taxon>
        <taxon>Bacillati</taxon>
        <taxon>Actinomycetota</taxon>
        <taxon>Actinomycetes</taxon>
        <taxon>Pseudonocardiales</taxon>
        <taxon>Pseudonocardiaceae</taxon>
        <taxon>Actinoalloteichus</taxon>
    </lineage>
</organism>
<dbReference type="InterPro" id="IPR050306">
    <property type="entry name" value="PfkB_Carbo_kinase"/>
</dbReference>
<dbReference type="GO" id="GO:0008673">
    <property type="term" value="F:2-dehydro-3-deoxygluconokinase activity"/>
    <property type="evidence" value="ECO:0007669"/>
    <property type="project" value="UniProtKB-EC"/>
</dbReference>